<evidence type="ECO:0000259" key="3">
    <source>
        <dbReference type="Pfam" id="PF00582"/>
    </source>
</evidence>
<feature type="region of interest" description="Disordered" evidence="1">
    <location>
        <begin position="475"/>
        <end position="578"/>
    </location>
</feature>
<accession>A0A0P9EX08</accession>
<feature type="compositionally biased region" description="Low complexity" evidence="1">
    <location>
        <begin position="209"/>
        <end position="224"/>
    </location>
</feature>
<dbReference type="InterPro" id="IPR014729">
    <property type="entry name" value="Rossmann-like_a/b/a_fold"/>
</dbReference>
<dbReference type="InterPro" id="IPR006016">
    <property type="entry name" value="UspA"/>
</dbReference>
<evidence type="ECO:0000256" key="2">
    <source>
        <dbReference type="SAM" id="Phobius"/>
    </source>
</evidence>
<feature type="region of interest" description="Disordered" evidence="1">
    <location>
        <begin position="133"/>
        <end position="258"/>
    </location>
</feature>
<feature type="compositionally biased region" description="Basic and acidic residues" evidence="1">
    <location>
        <begin position="524"/>
        <end position="533"/>
    </location>
</feature>
<gene>
    <name evidence="4" type="ORF">RHOBADRAFT_56500</name>
</gene>
<evidence type="ECO:0000256" key="1">
    <source>
        <dbReference type="SAM" id="MobiDB-lite"/>
    </source>
</evidence>
<evidence type="ECO:0000313" key="4">
    <source>
        <dbReference type="EMBL" id="KPV71667.1"/>
    </source>
</evidence>
<dbReference type="CDD" id="cd23659">
    <property type="entry name" value="USP_At3g01520-like"/>
    <property type="match status" value="1"/>
</dbReference>
<keyword evidence="2" id="KW-1133">Transmembrane helix</keyword>
<feature type="compositionally biased region" description="Gly residues" evidence="1">
    <location>
        <begin position="542"/>
        <end position="553"/>
    </location>
</feature>
<feature type="compositionally biased region" description="Polar residues" evidence="1">
    <location>
        <begin position="225"/>
        <end position="238"/>
    </location>
</feature>
<sequence length="578" mass="60781">MADVALPTLAVVGITVASVLGLQLVLVLVGYLVWRLLGARARSSDLHKSRPTSDAALEPVKSPASGRASFLARWLGANVDSQILSPADRASGLLNITFAHLQDRLYPITASTSREYLGLLKFNLVLLLDSPSTPPLRSTSRERGLLVRPTLSSSNSLSSLGPTSPISSPVGSPPALHSILKHHPAEDEDARGRGGAPRGAAPGGGTVEGSLSSLALGGVSASTSTTAVDGSERASTAGDSEARTPASGNAGGRGTQFKRRVGFDTWGAGEELADKAKATGGGTGVAYSFTLAAKSADYCRTRWSRTFLVATDLNEYSVNATDWLLQSFVEDSDEVVVLRVIEPGSSAHNVWRASMEEARDEAEKVLHNLMEKNGERKHISIIVEFAIGPIEETIHRMIEIYKPDSLIVGTRGRPDSLFKSAFMGSISRWAVARSPVPVVVVRPDAKVREALERRLQDHKRGRSYVSLLTEEERRRFLPPATNAMSTTTTRTATSSTAGSAGGGSGSGLGPLSGSALERIVTAPEAHKARREDSASSADKGSSSGGASSGGGGIMAALGLGKKKEKSKGLEFKKFGTFS</sequence>
<feature type="domain" description="UspA" evidence="3">
    <location>
        <begin position="305"/>
        <end position="442"/>
    </location>
</feature>
<feature type="transmembrane region" description="Helical" evidence="2">
    <location>
        <begin position="6"/>
        <end position="34"/>
    </location>
</feature>
<feature type="compositionally biased region" description="Gly residues" evidence="1">
    <location>
        <begin position="193"/>
        <end position="207"/>
    </location>
</feature>
<dbReference type="PANTHER" id="PTHR47815">
    <property type="entry name" value="UNIVERSAL STRESS PROTEIN A FAMILY PROTEIN C25B2.10"/>
    <property type="match status" value="1"/>
</dbReference>
<dbReference type="Pfam" id="PF00582">
    <property type="entry name" value="Usp"/>
    <property type="match status" value="1"/>
</dbReference>
<dbReference type="AlphaFoldDB" id="A0A0P9EX08"/>
<dbReference type="PRINTS" id="PR01438">
    <property type="entry name" value="UNVRSLSTRESS"/>
</dbReference>
<dbReference type="RefSeq" id="XP_018267716.1">
    <property type="nucleotide sequence ID" value="XM_018418376.1"/>
</dbReference>
<dbReference type="GeneID" id="28978823"/>
<protein>
    <recommendedName>
        <fullName evidence="3">UspA domain-containing protein</fullName>
    </recommendedName>
</protein>
<dbReference type="STRING" id="578459.A0A0P9EX08"/>
<keyword evidence="5" id="KW-1185">Reference proteome</keyword>
<feature type="compositionally biased region" description="Low complexity" evidence="1">
    <location>
        <begin position="149"/>
        <end position="165"/>
    </location>
</feature>
<dbReference type="EMBL" id="KQ474092">
    <property type="protein sequence ID" value="KPV71667.1"/>
    <property type="molecule type" value="Genomic_DNA"/>
</dbReference>
<keyword evidence="2" id="KW-0472">Membrane</keyword>
<name>A0A0P9EX08_RHOGW</name>
<keyword evidence="2" id="KW-0812">Transmembrane</keyword>
<dbReference type="OrthoDB" id="843225at2759"/>
<evidence type="ECO:0000313" key="5">
    <source>
        <dbReference type="Proteomes" id="UP000053890"/>
    </source>
</evidence>
<dbReference type="OMA" id="SSAHNAW"/>
<proteinExistence type="predicted"/>
<feature type="compositionally biased region" description="Gly residues" evidence="1">
    <location>
        <begin position="499"/>
        <end position="510"/>
    </location>
</feature>
<dbReference type="PANTHER" id="PTHR47815:SF1">
    <property type="entry name" value="UNIVERSAL STRESS PROTEIN A FAMILY PROTEIN C25B2.10"/>
    <property type="match status" value="1"/>
</dbReference>
<feature type="compositionally biased region" description="Low complexity" evidence="1">
    <location>
        <begin position="480"/>
        <end position="498"/>
    </location>
</feature>
<dbReference type="SUPFAM" id="SSF52402">
    <property type="entry name" value="Adenine nucleotide alpha hydrolases-like"/>
    <property type="match status" value="1"/>
</dbReference>
<dbReference type="Proteomes" id="UP000053890">
    <property type="component" value="Unassembled WGS sequence"/>
</dbReference>
<dbReference type="Gene3D" id="3.40.50.620">
    <property type="entry name" value="HUPs"/>
    <property type="match status" value="1"/>
</dbReference>
<feature type="compositionally biased region" description="Basic and acidic residues" evidence="1">
    <location>
        <begin position="566"/>
        <end position="578"/>
    </location>
</feature>
<dbReference type="InterPro" id="IPR006015">
    <property type="entry name" value="Universal_stress_UspA"/>
</dbReference>
<reference evidence="4 5" key="1">
    <citation type="journal article" date="2015" name="Front. Microbiol.">
        <title>Genome sequence of the plant growth promoting endophytic yeast Rhodotorula graminis WP1.</title>
        <authorList>
            <person name="Firrincieli A."/>
            <person name="Otillar R."/>
            <person name="Salamov A."/>
            <person name="Schmutz J."/>
            <person name="Khan Z."/>
            <person name="Redman R.S."/>
            <person name="Fleck N.D."/>
            <person name="Lindquist E."/>
            <person name="Grigoriev I.V."/>
            <person name="Doty S.L."/>
        </authorList>
    </citation>
    <scope>NUCLEOTIDE SEQUENCE [LARGE SCALE GENOMIC DNA]</scope>
    <source>
        <strain evidence="4 5">WP1</strain>
    </source>
</reference>
<organism evidence="4 5">
    <name type="scientific">Rhodotorula graminis (strain WP1)</name>
    <dbReference type="NCBI Taxonomy" id="578459"/>
    <lineage>
        <taxon>Eukaryota</taxon>
        <taxon>Fungi</taxon>
        <taxon>Dikarya</taxon>
        <taxon>Basidiomycota</taxon>
        <taxon>Pucciniomycotina</taxon>
        <taxon>Microbotryomycetes</taxon>
        <taxon>Sporidiobolales</taxon>
        <taxon>Sporidiobolaceae</taxon>
        <taxon>Rhodotorula</taxon>
    </lineage>
</organism>